<dbReference type="AlphaFoldDB" id="A0A1G9AKW1"/>
<dbReference type="Proteomes" id="UP000199580">
    <property type="component" value="Unassembled WGS sequence"/>
</dbReference>
<accession>A0A1G9AKW1</accession>
<keyword evidence="4 7" id="KW-1133">Transmembrane helix</keyword>
<keyword evidence="10" id="KW-1185">Reference proteome</keyword>
<dbReference type="GO" id="GO:0016020">
    <property type="term" value="C:membrane"/>
    <property type="evidence" value="ECO:0007669"/>
    <property type="project" value="UniProtKB-SubCell"/>
</dbReference>
<feature type="transmembrane region" description="Helical" evidence="7">
    <location>
        <begin position="121"/>
        <end position="144"/>
    </location>
</feature>
<comment type="subcellular location">
    <subcellularLocation>
        <location evidence="1">Membrane</location>
        <topology evidence="1">Multi-pass membrane protein</topology>
    </subcellularLocation>
</comment>
<keyword evidence="5" id="KW-0406">Ion transport</keyword>
<evidence type="ECO:0000313" key="10">
    <source>
        <dbReference type="Proteomes" id="UP000199580"/>
    </source>
</evidence>
<dbReference type="GO" id="GO:1902600">
    <property type="term" value="P:proton transmembrane transport"/>
    <property type="evidence" value="ECO:0007669"/>
    <property type="project" value="InterPro"/>
</dbReference>
<dbReference type="InterPro" id="IPR050794">
    <property type="entry name" value="CPA2_transporter"/>
</dbReference>
<feature type="transmembrane region" description="Helical" evidence="7">
    <location>
        <begin position="57"/>
        <end position="78"/>
    </location>
</feature>
<evidence type="ECO:0000256" key="3">
    <source>
        <dbReference type="ARBA" id="ARBA00022692"/>
    </source>
</evidence>
<reference evidence="9 10" key="1">
    <citation type="submission" date="2016-10" db="EMBL/GenBank/DDBJ databases">
        <authorList>
            <person name="de Groot N.N."/>
        </authorList>
    </citation>
    <scope>NUCLEOTIDE SEQUENCE [LARGE SCALE GENOMIC DNA]</scope>
    <source>
        <strain evidence="9 10">CGMCC 1.10076</strain>
    </source>
</reference>
<dbReference type="PANTHER" id="PTHR32468:SF0">
    <property type="entry name" value="K(+)_H(+) ANTIPORTER 1"/>
    <property type="match status" value="1"/>
</dbReference>
<name>A0A1G9AKW1_9FLAO</name>
<evidence type="ECO:0000256" key="6">
    <source>
        <dbReference type="ARBA" id="ARBA00023136"/>
    </source>
</evidence>
<keyword evidence="2" id="KW-0813">Transport</keyword>
<dbReference type="Pfam" id="PF00999">
    <property type="entry name" value="Na_H_Exchanger"/>
    <property type="match status" value="1"/>
</dbReference>
<dbReference type="STRING" id="1128970.SAMN04487935_2946"/>
<evidence type="ECO:0000256" key="2">
    <source>
        <dbReference type="ARBA" id="ARBA00022448"/>
    </source>
</evidence>
<evidence type="ECO:0000256" key="5">
    <source>
        <dbReference type="ARBA" id="ARBA00023065"/>
    </source>
</evidence>
<proteinExistence type="predicted"/>
<feature type="transmembrane region" description="Helical" evidence="7">
    <location>
        <begin position="345"/>
        <end position="364"/>
    </location>
</feature>
<feature type="transmembrane region" description="Helical" evidence="7">
    <location>
        <begin position="156"/>
        <end position="179"/>
    </location>
</feature>
<keyword evidence="6 7" id="KW-0472">Membrane</keyword>
<dbReference type="OrthoDB" id="9793589at2"/>
<evidence type="ECO:0000313" key="9">
    <source>
        <dbReference type="EMBL" id="SDK27881.1"/>
    </source>
</evidence>
<dbReference type="InterPro" id="IPR038770">
    <property type="entry name" value="Na+/solute_symporter_sf"/>
</dbReference>
<feature type="transmembrane region" description="Helical" evidence="7">
    <location>
        <begin position="191"/>
        <end position="212"/>
    </location>
</feature>
<evidence type="ECO:0000259" key="8">
    <source>
        <dbReference type="Pfam" id="PF00999"/>
    </source>
</evidence>
<evidence type="ECO:0000256" key="1">
    <source>
        <dbReference type="ARBA" id="ARBA00004141"/>
    </source>
</evidence>
<dbReference type="Gene3D" id="1.20.1530.20">
    <property type="match status" value="1"/>
</dbReference>
<dbReference type="PANTHER" id="PTHR32468">
    <property type="entry name" value="CATION/H + ANTIPORTER"/>
    <property type="match status" value="1"/>
</dbReference>
<dbReference type="RefSeq" id="WP_091397156.1">
    <property type="nucleotide sequence ID" value="NZ_BKAI01000007.1"/>
</dbReference>
<feature type="transmembrane region" description="Helical" evidence="7">
    <location>
        <begin position="295"/>
        <end position="325"/>
    </location>
</feature>
<dbReference type="GO" id="GO:0015297">
    <property type="term" value="F:antiporter activity"/>
    <property type="evidence" value="ECO:0007669"/>
    <property type="project" value="InterPro"/>
</dbReference>
<organism evidence="9 10">
    <name type="scientific">Flavobacterium noncentrifugens</name>
    <dbReference type="NCBI Taxonomy" id="1128970"/>
    <lineage>
        <taxon>Bacteria</taxon>
        <taxon>Pseudomonadati</taxon>
        <taxon>Bacteroidota</taxon>
        <taxon>Flavobacteriia</taxon>
        <taxon>Flavobacteriales</taxon>
        <taxon>Flavobacteriaceae</taxon>
        <taxon>Flavobacterium</taxon>
    </lineage>
</organism>
<dbReference type="InterPro" id="IPR006153">
    <property type="entry name" value="Cation/H_exchanger_TM"/>
</dbReference>
<feature type="transmembrane region" description="Helical" evidence="7">
    <location>
        <begin position="253"/>
        <end position="274"/>
    </location>
</feature>
<feature type="domain" description="Cation/H+ exchanger transmembrane" evidence="8">
    <location>
        <begin position="73"/>
        <end position="455"/>
    </location>
</feature>
<dbReference type="EMBL" id="FNEZ01000005">
    <property type="protein sequence ID" value="SDK27881.1"/>
    <property type="molecule type" value="Genomic_DNA"/>
</dbReference>
<protein>
    <submittedName>
        <fullName evidence="9">Kef-type K+ transport system, membrane component KefB</fullName>
    </submittedName>
</protein>
<feature type="transmembrane region" description="Helical" evidence="7">
    <location>
        <begin position="7"/>
        <end position="25"/>
    </location>
</feature>
<feature type="transmembrane region" description="Helical" evidence="7">
    <location>
        <begin position="371"/>
        <end position="395"/>
    </location>
</feature>
<keyword evidence="3 7" id="KW-0812">Transmembrane</keyword>
<feature type="transmembrane region" description="Helical" evidence="7">
    <location>
        <begin position="90"/>
        <end position="109"/>
    </location>
</feature>
<gene>
    <name evidence="9" type="ORF">SAMN04487935_2946</name>
</gene>
<sequence length="755" mass="83813">MKNYKNTIFYITITGSFSLLIYWILTQGKALEHGRNVVIPNGKGQWEEFLLSMVHNLSHPLAILLAQIITIILVARFFGWIFRKIGQPSVIGEMIAGIVLGPSLMGLYFPEFSTTLFPTASLGNLQFLSQIGLILFMFVIGMELDLKALKNKANDAVVISHASIIFPFTLGIGLAYYIYNQFAPQGVEFASFALFLGIAMSITAFPVLARIVQERGIHKTRLGTIVITCAAADDITAWCILAAVIAIVKAGSFVSSIYIIAMAIAYVFLMLKIVRPFLERVGTLKNSRSSLSKPVVAIFLLTLIISAYATEVIGIHALFGAFMAGAIMPDNAKFRSIIIEKVEDVSVILLLPLFFVFTGLRTQINAINDPYLWKVTGLIVLVAVVGKFVGSAVAAKFVGQSWRDSLTIGALMNTRGLMELVVLNIGYDLGVLSTEIFTMMVIMALLTTFMTGPALDLINYIFKTKDALVPEEIKTAAKYKILISFGNSERAKSLLRLANSFVRKENRESVVTAMHLTLSNELHTFDLEEQEKKSFAPLLSEAEVLDQQLVTLFKASNDIDSDIIEIANHGEYDLLLVGLGQSIFEGTLLGKVLGYTTRIINPDRLIDKFIGKEGLFENSPFDERTRQIVAKSKMPVGILVDKNLENLNHIFVPIFNNDDAFLVDYARKLVFNNDSHITFVDPNDAIQGNSDISENISEIKNDMPANIKMMEERTMKKEFLAKQDIMLISLESWKKLINSQSIWLSNIPSVLIIKP</sequence>
<evidence type="ECO:0000256" key="4">
    <source>
        <dbReference type="ARBA" id="ARBA00022989"/>
    </source>
</evidence>
<feature type="transmembrane region" description="Helical" evidence="7">
    <location>
        <begin position="224"/>
        <end position="247"/>
    </location>
</feature>
<evidence type="ECO:0000256" key="7">
    <source>
        <dbReference type="SAM" id="Phobius"/>
    </source>
</evidence>